<accession>A0AA39VNH2</accession>
<name>A0AA39VNH2_ACESA</name>
<dbReference type="AlphaFoldDB" id="A0AA39VNH2"/>
<keyword evidence="2" id="KW-1185">Reference proteome</keyword>
<protein>
    <submittedName>
        <fullName evidence="1">Uncharacterized protein</fullName>
    </submittedName>
</protein>
<reference evidence="1" key="1">
    <citation type="journal article" date="2022" name="Plant J.">
        <title>Strategies of tolerance reflected in two North American maple genomes.</title>
        <authorList>
            <person name="McEvoy S.L."/>
            <person name="Sezen U.U."/>
            <person name="Trouern-Trend A."/>
            <person name="McMahon S.M."/>
            <person name="Schaberg P.G."/>
            <person name="Yang J."/>
            <person name="Wegrzyn J.L."/>
            <person name="Swenson N.G."/>
        </authorList>
    </citation>
    <scope>NUCLEOTIDE SEQUENCE</scope>
    <source>
        <strain evidence="1">NS2018</strain>
    </source>
</reference>
<dbReference type="CDD" id="cd09272">
    <property type="entry name" value="RNase_HI_RT_Ty1"/>
    <property type="match status" value="1"/>
</dbReference>
<dbReference type="PANTHER" id="PTHR11439:SF450">
    <property type="entry name" value="REVERSE TRANSCRIPTASE TY1_COPIA-TYPE DOMAIN-CONTAINING PROTEIN"/>
    <property type="match status" value="1"/>
</dbReference>
<evidence type="ECO:0000313" key="2">
    <source>
        <dbReference type="Proteomes" id="UP001168877"/>
    </source>
</evidence>
<gene>
    <name evidence="1" type="ORF">LWI29_018829</name>
</gene>
<organism evidence="1 2">
    <name type="scientific">Acer saccharum</name>
    <name type="common">Sugar maple</name>
    <dbReference type="NCBI Taxonomy" id="4024"/>
    <lineage>
        <taxon>Eukaryota</taxon>
        <taxon>Viridiplantae</taxon>
        <taxon>Streptophyta</taxon>
        <taxon>Embryophyta</taxon>
        <taxon>Tracheophyta</taxon>
        <taxon>Spermatophyta</taxon>
        <taxon>Magnoliopsida</taxon>
        <taxon>eudicotyledons</taxon>
        <taxon>Gunneridae</taxon>
        <taxon>Pentapetalae</taxon>
        <taxon>rosids</taxon>
        <taxon>malvids</taxon>
        <taxon>Sapindales</taxon>
        <taxon>Sapindaceae</taxon>
        <taxon>Hippocastanoideae</taxon>
        <taxon>Acereae</taxon>
        <taxon>Acer</taxon>
    </lineage>
</organism>
<reference evidence="1" key="2">
    <citation type="submission" date="2023-06" db="EMBL/GenBank/DDBJ databases">
        <authorList>
            <person name="Swenson N.G."/>
            <person name="Wegrzyn J.L."/>
            <person name="Mcevoy S.L."/>
        </authorList>
    </citation>
    <scope>NUCLEOTIDE SEQUENCE</scope>
    <source>
        <strain evidence="1">NS2018</strain>
        <tissue evidence="1">Leaf</tissue>
    </source>
</reference>
<dbReference type="EMBL" id="JAUESC010000380">
    <property type="protein sequence ID" value="KAK0592419.1"/>
    <property type="molecule type" value="Genomic_DNA"/>
</dbReference>
<dbReference type="PANTHER" id="PTHR11439">
    <property type="entry name" value="GAG-POL-RELATED RETROTRANSPOSON"/>
    <property type="match status" value="1"/>
</dbReference>
<proteinExistence type="predicted"/>
<comment type="caution">
    <text evidence="1">The sequence shown here is derived from an EMBL/GenBank/DDBJ whole genome shotgun (WGS) entry which is preliminary data.</text>
</comment>
<sequence>MSINEAGLREGSDGETLEFEEQTKVGNQDDCTFISAYVIFLGMNVISWCSRKQRSIAQSLTKAEYRAVALAVAEVIWLSNLLQELSIVDANPSTIYCENVGTTYLCYNLVFHSRMKHVAIDFHFVRERVQ</sequence>
<dbReference type="Proteomes" id="UP001168877">
    <property type="component" value="Unassembled WGS sequence"/>
</dbReference>
<evidence type="ECO:0000313" key="1">
    <source>
        <dbReference type="EMBL" id="KAK0592419.1"/>
    </source>
</evidence>